<comment type="caution">
    <text evidence="1">The sequence shown here is derived from an EMBL/GenBank/DDBJ whole genome shotgun (WGS) entry which is preliminary data.</text>
</comment>
<dbReference type="Proteomes" id="UP000460718">
    <property type="component" value="Unassembled WGS sequence"/>
</dbReference>
<protein>
    <submittedName>
        <fullName evidence="1">Uncharacterized protein</fullName>
    </submittedName>
</protein>
<name>A0A6A3GSZ9_9STRA</name>
<accession>A0A6A3GSZ9</accession>
<gene>
    <name evidence="1" type="ORF">PF011_g30212</name>
</gene>
<dbReference type="EMBL" id="QXFW01006111">
    <property type="protein sequence ID" value="KAE8960090.1"/>
    <property type="molecule type" value="Genomic_DNA"/>
</dbReference>
<evidence type="ECO:0000313" key="1">
    <source>
        <dbReference type="EMBL" id="KAE8960090.1"/>
    </source>
</evidence>
<sequence length="71" mass="7835">MRLNQRLDVPAQKLAADLILDDGVELDGCKLRAQQALDELQLAADLNPAADLDLLVHKLRAPHALDEIRVD</sequence>
<evidence type="ECO:0000313" key="2">
    <source>
        <dbReference type="Proteomes" id="UP000460718"/>
    </source>
</evidence>
<dbReference type="AlphaFoldDB" id="A0A6A3GSZ9"/>
<reference evidence="1 2" key="1">
    <citation type="submission" date="2018-09" db="EMBL/GenBank/DDBJ databases">
        <title>Genomic investigation of the strawberry pathogen Phytophthora fragariae indicates pathogenicity is determined by transcriptional variation in three key races.</title>
        <authorList>
            <person name="Adams T.M."/>
            <person name="Armitage A.D."/>
            <person name="Sobczyk M.K."/>
            <person name="Bates H.J."/>
            <person name="Dunwell J.M."/>
            <person name="Nellist C.F."/>
            <person name="Harrison R.J."/>
        </authorList>
    </citation>
    <scope>NUCLEOTIDE SEQUENCE [LARGE SCALE GENOMIC DNA]</scope>
    <source>
        <strain evidence="1 2">SCRP245</strain>
    </source>
</reference>
<organism evidence="1 2">
    <name type="scientific">Phytophthora fragariae</name>
    <dbReference type="NCBI Taxonomy" id="53985"/>
    <lineage>
        <taxon>Eukaryota</taxon>
        <taxon>Sar</taxon>
        <taxon>Stramenopiles</taxon>
        <taxon>Oomycota</taxon>
        <taxon>Peronosporomycetes</taxon>
        <taxon>Peronosporales</taxon>
        <taxon>Peronosporaceae</taxon>
        <taxon>Phytophthora</taxon>
    </lineage>
</organism>
<proteinExistence type="predicted"/>